<reference evidence="2 3" key="1">
    <citation type="submission" date="2021-03" db="EMBL/GenBank/DDBJ databases">
        <title>Genomic and phenotypic characterization of Chloracidobacterium isolates provides evidence for multiple species.</title>
        <authorList>
            <person name="Saini M.K."/>
            <person name="Costas A.M.G."/>
            <person name="Tank M."/>
            <person name="Bryant D.A."/>
        </authorList>
    </citation>
    <scope>NUCLEOTIDE SEQUENCE [LARGE SCALE GENOMIC DNA]</scope>
    <source>
        <strain evidence="2 3">BV2-C</strain>
    </source>
</reference>
<dbReference type="Proteomes" id="UP000676506">
    <property type="component" value="Chromosome 2"/>
</dbReference>
<dbReference type="SMART" id="SM01321">
    <property type="entry name" value="Y1_Tnp"/>
    <property type="match status" value="1"/>
</dbReference>
<dbReference type="PANTHER" id="PTHR36966:SF1">
    <property type="entry name" value="REP-ASSOCIATED TYROSINE TRANSPOSASE"/>
    <property type="match status" value="1"/>
</dbReference>
<evidence type="ECO:0000313" key="2">
    <source>
        <dbReference type="EMBL" id="QUW04527.1"/>
    </source>
</evidence>
<dbReference type="EMBL" id="CP072649">
    <property type="protein sequence ID" value="QUW04527.1"/>
    <property type="molecule type" value="Genomic_DNA"/>
</dbReference>
<dbReference type="InterPro" id="IPR002686">
    <property type="entry name" value="Transposase_17"/>
</dbReference>
<organism evidence="2 3">
    <name type="scientific">Chloracidobacterium validum</name>
    <dbReference type="NCBI Taxonomy" id="2821543"/>
    <lineage>
        <taxon>Bacteria</taxon>
        <taxon>Pseudomonadati</taxon>
        <taxon>Acidobacteriota</taxon>
        <taxon>Terriglobia</taxon>
        <taxon>Terriglobales</taxon>
        <taxon>Acidobacteriaceae</taxon>
        <taxon>Chloracidobacterium</taxon>
    </lineage>
</organism>
<evidence type="ECO:0000259" key="1">
    <source>
        <dbReference type="SMART" id="SM01321"/>
    </source>
</evidence>
<dbReference type="InterPro" id="IPR036515">
    <property type="entry name" value="Transposase_17_sf"/>
</dbReference>
<name>A0ABX8BC67_9BACT</name>
<gene>
    <name evidence="2" type="ORF">J8C06_12115</name>
</gene>
<feature type="domain" description="Transposase IS200-like" evidence="1">
    <location>
        <begin position="26"/>
        <end position="176"/>
    </location>
</feature>
<evidence type="ECO:0000313" key="3">
    <source>
        <dbReference type="Proteomes" id="UP000676506"/>
    </source>
</evidence>
<dbReference type="InterPro" id="IPR052715">
    <property type="entry name" value="RAYT_transposase"/>
</dbReference>
<protein>
    <submittedName>
        <fullName evidence="2">Transposase</fullName>
    </submittedName>
</protein>
<dbReference type="Gene3D" id="3.30.70.1290">
    <property type="entry name" value="Transposase IS200-like"/>
    <property type="match status" value="1"/>
</dbReference>
<proteinExistence type="predicted"/>
<accession>A0ABX8BC67</accession>
<dbReference type="RefSeq" id="WP_211430416.1">
    <property type="nucleotide sequence ID" value="NZ_CP072649.1"/>
</dbReference>
<dbReference type="PANTHER" id="PTHR36966">
    <property type="entry name" value="REP-ASSOCIATED TYROSINE TRANSPOSASE"/>
    <property type="match status" value="1"/>
</dbReference>
<keyword evidence="3" id="KW-1185">Reference proteome</keyword>
<sequence length="188" mass="21469">MTDDLYGRPAGRPNRRSIRLQGYDYTQPGAYFVTIVARDRVCLFGEVVGGEMQLNEYGQIVCEEWFKTTALRPYVRLDENEFVVMPNHVHGIIRIVDDVGATRRVAPTTDTMDATPPGPEPGSIGAIIGQFKSVTAKRINTRRGTPGLPVWQRNYYEHIIRNEESLNRIREYIGSNPMQWELDRENPT</sequence>
<dbReference type="SUPFAM" id="SSF143422">
    <property type="entry name" value="Transposase IS200-like"/>
    <property type="match status" value="1"/>
</dbReference>